<comment type="caution">
    <text evidence="8">The sequence shown here is derived from an EMBL/GenBank/DDBJ whole genome shotgun (WGS) entry which is preliminary data.</text>
</comment>
<comment type="similarity">
    <text evidence="2">Belongs to the SusD family.</text>
</comment>
<proteinExistence type="inferred from homology"/>
<keyword evidence="5" id="KW-0998">Cell outer membrane</keyword>
<name>A0ABS3Q046_9FLAO</name>
<comment type="subcellular location">
    <subcellularLocation>
        <location evidence="1">Cell outer membrane</location>
    </subcellularLocation>
</comment>
<protein>
    <submittedName>
        <fullName evidence="8">RagB/SusD family nutrient uptake outer membrane protein</fullName>
    </submittedName>
</protein>
<evidence type="ECO:0000313" key="8">
    <source>
        <dbReference type="EMBL" id="MBO1884968.1"/>
    </source>
</evidence>
<dbReference type="InterPro" id="IPR033985">
    <property type="entry name" value="SusD-like_N"/>
</dbReference>
<gene>
    <name evidence="8" type="ORF">J4N46_11235</name>
</gene>
<dbReference type="PROSITE" id="PS51257">
    <property type="entry name" value="PROKAR_LIPOPROTEIN"/>
    <property type="match status" value="1"/>
</dbReference>
<evidence type="ECO:0000313" key="9">
    <source>
        <dbReference type="Proteomes" id="UP000681610"/>
    </source>
</evidence>
<feature type="domain" description="RagB/SusD" evidence="6">
    <location>
        <begin position="359"/>
        <end position="490"/>
    </location>
</feature>
<dbReference type="Pfam" id="PF07980">
    <property type="entry name" value="SusD_RagB"/>
    <property type="match status" value="1"/>
</dbReference>
<dbReference type="InterPro" id="IPR012944">
    <property type="entry name" value="SusD_RagB_dom"/>
</dbReference>
<evidence type="ECO:0000259" key="6">
    <source>
        <dbReference type="Pfam" id="PF07980"/>
    </source>
</evidence>
<feature type="domain" description="SusD-like N-terminal" evidence="7">
    <location>
        <begin position="109"/>
        <end position="239"/>
    </location>
</feature>
<dbReference type="InterPro" id="IPR011990">
    <property type="entry name" value="TPR-like_helical_dom_sf"/>
</dbReference>
<evidence type="ECO:0000256" key="4">
    <source>
        <dbReference type="ARBA" id="ARBA00023136"/>
    </source>
</evidence>
<organism evidence="8 9">
    <name type="scientific">Capnocytophaga bilenii</name>
    <dbReference type="NCBI Taxonomy" id="2819369"/>
    <lineage>
        <taxon>Bacteria</taxon>
        <taxon>Pseudomonadati</taxon>
        <taxon>Bacteroidota</taxon>
        <taxon>Flavobacteriia</taxon>
        <taxon>Flavobacteriales</taxon>
        <taxon>Flavobacteriaceae</taxon>
        <taxon>Capnocytophaga</taxon>
    </lineage>
</organism>
<keyword evidence="9" id="KW-1185">Reference proteome</keyword>
<evidence type="ECO:0000256" key="1">
    <source>
        <dbReference type="ARBA" id="ARBA00004442"/>
    </source>
</evidence>
<dbReference type="RefSeq" id="WP_208059368.1">
    <property type="nucleotide sequence ID" value="NZ_JAGDYP010000010.1"/>
</dbReference>
<dbReference type="Proteomes" id="UP000681610">
    <property type="component" value="Unassembled WGS sequence"/>
</dbReference>
<keyword evidence="4" id="KW-0472">Membrane</keyword>
<evidence type="ECO:0000256" key="3">
    <source>
        <dbReference type="ARBA" id="ARBA00022729"/>
    </source>
</evidence>
<keyword evidence="3" id="KW-0732">Signal</keyword>
<evidence type="ECO:0000256" key="5">
    <source>
        <dbReference type="ARBA" id="ARBA00023237"/>
    </source>
</evidence>
<dbReference type="EMBL" id="JAGDYP010000010">
    <property type="protein sequence ID" value="MBO1884968.1"/>
    <property type="molecule type" value="Genomic_DNA"/>
</dbReference>
<dbReference type="Gene3D" id="1.25.40.390">
    <property type="match status" value="1"/>
</dbReference>
<accession>A0ABS3Q046</accession>
<dbReference type="SUPFAM" id="SSF48452">
    <property type="entry name" value="TPR-like"/>
    <property type="match status" value="1"/>
</dbReference>
<evidence type="ECO:0000259" key="7">
    <source>
        <dbReference type="Pfam" id="PF14322"/>
    </source>
</evidence>
<sequence length="492" mass="56875">MNTYKKIIFASLLTFLLVGCSKDNFDPQLTGYISEERLEELKQNPEQKAKLIDIELNGIYNSNANSTDAINFGIKSIDLRLDHMGLDLVMPSYHWLGYDYNFTAGLSSDYYSNSYVWSFLYSQISSINTILKKYFPNGVNTSTDQKEFQKYAELKSLRAIYYFYLVNIYQATYKGNENTPGVPLLLVPTTEKFARSTVEEVYQQILSDFSVVDDARFQITTSKHDVDKVVALAYLSKAYAQREEWSRVKQYAKMIVDNGSITLTSAAEVASKDWDISSSSWLWGYDITNLTSGTWQSFYSYIDNTLPVGFAQYTPKAMFSLLYDKIGNNDIRKKLYINQTLFPDIAAEYEMDDYSSLKYVTKKDATGDYCFIRKEDPYLLYVEALVELGELTEAKAKLTDLVKIYRNDTAYDISSLNQAQLREEVRTQRRIELWAEGSSFFDFKRWRMGADRTVTNSNHSNKINVPANDPRWIYQIPDDEMQNNTKMVQNNR</sequence>
<dbReference type="Pfam" id="PF14322">
    <property type="entry name" value="SusD-like_3"/>
    <property type="match status" value="1"/>
</dbReference>
<evidence type="ECO:0000256" key="2">
    <source>
        <dbReference type="ARBA" id="ARBA00006275"/>
    </source>
</evidence>
<reference evidence="8 9" key="1">
    <citation type="submission" date="2021-03" db="EMBL/GenBank/DDBJ databases">
        <title>Isolation and description of Capnocytophaga bilenii sp. nov., a novel Capnocytophaga species, isolated from a gingivitis subject.</title>
        <authorList>
            <person name="Antezack A."/>
            <person name="Monnet-Corti V."/>
            <person name="La Scola B."/>
        </authorList>
    </citation>
    <scope>NUCLEOTIDE SEQUENCE [LARGE SCALE GENOMIC DNA]</scope>
    <source>
        <strain evidence="8 9">Marseille-Q4570</strain>
    </source>
</reference>